<keyword evidence="2" id="KW-0812">Transmembrane</keyword>
<dbReference type="Pfam" id="PF03816">
    <property type="entry name" value="LytR_cpsA_psr"/>
    <property type="match status" value="1"/>
</dbReference>
<keyword evidence="2" id="KW-1133">Transmembrane helix</keyword>
<dbReference type="PANTHER" id="PTHR33392">
    <property type="entry name" value="POLYISOPRENYL-TEICHOIC ACID--PEPTIDOGLYCAN TEICHOIC ACID TRANSFERASE TAGU"/>
    <property type="match status" value="1"/>
</dbReference>
<accession>A0ABT6N8M5</accession>
<dbReference type="InterPro" id="IPR050922">
    <property type="entry name" value="LytR/CpsA/Psr_CW_biosynth"/>
</dbReference>
<name>A0ABT6N8M5_9FIRM</name>
<evidence type="ECO:0000259" key="3">
    <source>
        <dbReference type="Pfam" id="PF03816"/>
    </source>
</evidence>
<organism evidence="4 5">
    <name type="scientific">Fusibacter bizertensis</name>
    <dbReference type="NCBI Taxonomy" id="1488331"/>
    <lineage>
        <taxon>Bacteria</taxon>
        <taxon>Bacillati</taxon>
        <taxon>Bacillota</taxon>
        <taxon>Clostridia</taxon>
        <taxon>Eubacteriales</taxon>
        <taxon>Eubacteriales Family XII. Incertae Sedis</taxon>
        <taxon>Fusibacter</taxon>
    </lineage>
</organism>
<sequence>MKTQKQTEEEELPLKKSKLQGIYKFIIAIILLALIAFFTMAFLTKERVNILVMGVEGTRTDTMIFVSIDPKNNKVDAISVPRDTYYPTEGKNGAGQAKLNAVYGFKEIGGPLGVKNTLSKLLGTHIDYYITVKYDAVKEIVDLIGGVEVDVPFRMKYDDPYSKPPLHIDFQPGLQVIDGDQAMAYLRFRKNADGSHSGGDIKRMERQQDFIKSAAKSAIQIKLPYIVARSLSYVETDMPLSKAVMIATSMIGTDMESVNIQTIPSKGTGTGKDGLSYFYYDPDATKALIEQFDQEVNK</sequence>
<dbReference type="NCBIfam" id="TIGR00350">
    <property type="entry name" value="lytR_cpsA_psr"/>
    <property type="match status" value="1"/>
</dbReference>
<feature type="domain" description="Cell envelope-related transcriptional attenuator" evidence="3">
    <location>
        <begin position="59"/>
        <end position="218"/>
    </location>
</feature>
<keyword evidence="2" id="KW-0472">Membrane</keyword>
<comment type="similarity">
    <text evidence="1">Belongs to the LytR/CpsA/Psr (LCP) family.</text>
</comment>
<dbReference type="Proteomes" id="UP001158045">
    <property type="component" value="Unassembled WGS sequence"/>
</dbReference>
<dbReference type="PANTHER" id="PTHR33392:SF6">
    <property type="entry name" value="POLYISOPRENYL-TEICHOIC ACID--PEPTIDOGLYCAN TEICHOIC ACID TRANSFERASE TAGU"/>
    <property type="match status" value="1"/>
</dbReference>
<dbReference type="RefSeq" id="WP_281092552.1">
    <property type="nucleotide sequence ID" value="NZ_JARYZI010000001.1"/>
</dbReference>
<reference evidence="4 5" key="1">
    <citation type="submission" date="2023-04" db="EMBL/GenBank/DDBJ databases">
        <title>Fusibacter bizertensis strain WBS, isolated from littoral bottom sediments of the Arctic seas - biochemical and genomic analysis.</title>
        <authorList>
            <person name="Brioukhanov A.L."/>
        </authorList>
    </citation>
    <scope>NUCLEOTIDE SEQUENCE [LARGE SCALE GENOMIC DNA]</scope>
    <source>
        <strain evidence="4 5">WBS</strain>
    </source>
</reference>
<keyword evidence="5" id="KW-1185">Reference proteome</keyword>
<dbReference type="EMBL" id="JARYZI010000001">
    <property type="protein sequence ID" value="MDH8676753.1"/>
    <property type="molecule type" value="Genomic_DNA"/>
</dbReference>
<feature type="transmembrane region" description="Helical" evidence="2">
    <location>
        <begin position="21"/>
        <end position="43"/>
    </location>
</feature>
<evidence type="ECO:0000256" key="1">
    <source>
        <dbReference type="ARBA" id="ARBA00006068"/>
    </source>
</evidence>
<evidence type="ECO:0000313" key="5">
    <source>
        <dbReference type="Proteomes" id="UP001158045"/>
    </source>
</evidence>
<evidence type="ECO:0000313" key="4">
    <source>
        <dbReference type="EMBL" id="MDH8676753.1"/>
    </source>
</evidence>
<dbReference type="InterPro" id="IPR004474">
    <property type="entry name" value="LytR_CpsA_psr"/>
</dbReference>
<proteinExistence type="inferred from homology"/>
<evidence type="ECO:0000256" key="2">
    <source>
        <dbReference type="SAM" id="Phobius"/>
    </source>
</evidence>
<gene>
    <name evidence="4" type="ORF">QE109_01270</name>
</gene>
<dbReference type="Gene3D" id="3.40.630.190">
    <property type="entry name" value="LCP protein"/>
    <property type="match status" value="1"/>
</dbReference>
<protein>
    <submittedName>
        <fullName evidence="4">LCP family protein</fullName>
    </submittedName>
</protein>
<comment type="caution">
    <text evidence="4">The sequence shown here is derived from an EMBL/GenBank/DDBJ whole genome shotgun (WGS) entry which is preliminary data.</text>
</comment>